<dbReference type="PANTHER" id="PTHR45669:SF36">
    <property type="entry name" value="GLUTAREDOXIN DOMAIN-CONTAINING PROTEIN"/>
    <property type="match status" value="1"/>
</dbReference>
<dbReference type="Pfam" id="PF23733">
    <property type="entry name" value="GRXCR1-2_C"/>
    <property type="match status" value="1"/>
</dbReference>
<dbReference type="PROSITE" id="PS51354">
    <property type="entry name" value="GLUTAREDOXIN_2"/>
    <property type="match status" value="1"/>
</dbReference>
<dbReference type="AlphaFoldDB" id="A0A2P2QWH2"/>
<dbReference type="PANTHER" id="PTHR45669">
    <property type="entry name" value="GLUTAREDOXIN DOMAIN-CONTAINING CYSTEINE-RICH PROTEIN CG12206-RELATED"/>
    <property type="match status" value="1"/>
</dbReference>
<dbReference type="EMBL" id="GGEC01090865">
    <property type="protein sequence ID" value="MBX71349.1"/>
    <property type="molecule type" value="Transcribed_RNA"/>
</dbReference>
<reference evidence="1" key="1">
    <citation type="submission" date="2018-02" db="EMBL/GenBank/DDBJ databases">
        <title>Rhizophora mucronata_Transcriptome.</title>
        <authorList>
            <person name="Meera S.P."/>
            <person name="Sreeshan A."/>
            <person name="Augustine A."/>
        </authorList>
    </citation>
    <scope>NUCLEOTIDE SEQUENCE</scope>
    <source>
        <tissue evidence="1">Leaf</tissue>
    </source>
</reference>
<protein>
    <submittedName>
        <fullName evidence="1">Uncharacterized protein</fullName>
    </submittedName>
</protein>
<dbReference type="InterPro" id="IPR036249">
    <property type="entry name" value="Thioredoxin-like_sf"/>
</dbReference>
<dbReference type="SUPFAM" id="SSF52833">
    <property type="entry name" value="Thioredoxin-like"/>
    <property type="match status" value="1"/>
</dbReference>
<name>A0A2P2QWH2_RHIMU</name>
<organism evidence="1">
    <name type="scientific">Rhizophora mucronata</name>
    <name type="common">Asiatic mangrove</name>
    <dbReference type="NCBI Taxonomy" id="61149"/>
    <lineage>
        <taxon>Eukaryota</taxon>
        <taxon>Viridiplantae</taxon>
        <taxon>Streptophyta</taxon>
        <taxon>Embryophyta</taxon>
        <taxon>Tracheophyta</taxon>
        <taxon>Spermatophyta</taxon>
        <taxon>Magnoliopsida</taxon>
        <taxon>eudicotyledons</taxon>
        <taxon>Gunneridae</taxon>
        <taxon>Pentapetalae</taxon>
        <taxon>rosids</taxon>
        <taxon>fabids</taxon>
        <taxon>Malpighiales</taxon>
        <taxon>Rhizophoraceae</taxon>
        <taxon>Rhizophora</taxon>
    </lineage>
</organism>
<proteinExistence type="predicted"/>
<accession>A0A2P2QWH2</accession>
<dbReference type="Gene3D" id="3.40.30.10">
    <property type="entry name" value="Glutaredoxin"/>
    <property type="match status" value="1"/>
</dbReference>
<evidence type="ECO:0000313" key="1">
    <source>
        <dbReference type="EMBL" id="MBX71349.1"/>
    </source>
</evidence>
<sequence>MDDKYVADVQRIMGTTKLSLPLVFIRGKLVGGAQKIIELFEDGELEELVAGLPPVDCGACHLCGGLRFVVCEACNGSHKIYVDKYGFQICSTCNVNGLIRCPSCFPLRRLRMSYSYALP</sequence>